<feature type="region of interest" description="Disordered" evidence="1">
    <location>
        <begin position="1"/>
        <end position="22"/>
    </location>
</feature>
<reference evidence="4" key="1">
    <citation type="journal article" date="2019" name="Int. J. Syst. Evol. Microbiol.">
        <title>The Global Catalogue of Microorganisms (GCM) 10K type strain sequencing project: providing services to taxonomists for standard genome sequencing and annotation.</title>
        <authorList>
            <consortium name="The Broad Institute Genomics Platform"/>
            <consortium name="The Broad Institute Genome Sequencing Center for Infectious Disease"/>
            <person name="Wu L."/>
            <person name="Ma J."/>
        </authorList>
    </citation>
    <scope>NUCLEOTIDE SEQUENCE [LARGE SCALE GENOMIC DNA]</scope>
    <source>
        <strain evidence="4">JCM 17657</strain>
    </source>
</reference>
<proteinExistence type="predicted"/>
<evidence type="ECO:0000256" key="1">
    <source>
        <dbReference type="SAM" id="MobiDB-lite"/>
    </source>
</evidence>
<comment type="caution">
    <text evidence="3">The sequence shown here is derived from an EMBL/GenBank/DDBJ whole genome shotgun (WGS) entry which is preliminary data.</text>
</comment>
<evidence type="ECO:0000256" key="2">
    <source>
        <dbReference type="SAM" id="Phobius"/>
    </source>
</evidence>
<organism evidence="3 4">
    <name type="scientific">Streptomyces hyderabadensis</name>
    <dbReference type="NCBI Taxonomy" id="598549"/>
    <lineage>
        <taxon>Bacteria</taxon>
        <taxon>Bacillati</taxon>
        <taxon>Actinomycetota</taxon>
        <taxon>Actinomycetes</taxon>
        <taxon>Kitasatosporales</taxon>
        <taxon>Streptomycetaceae</taxon>
        <taxon>Streptomyces</taxon>
    </lineage>
</organism>
<sequence>MASEREPGMRPQRRHTARQARRRTAAPLIALPGAALLGAGLLGAGLLGAGLLAGAAPAVAGTADQPGPSAGPLVAGAPTAAQLSGAHRAAGSAATLRVLETFFARDGLPPGQKGRLGPAQEARAAEAADPRLVGAAVPVYSLNPDFVTAASAGRTPVATMEFAASKAVDADGDHASVWTARVSGEWQVVNIATGSDETDYAARADADSVVFREPQLNAWYRVTGGRVLPLNEEARSSVGADGTGLARYQRLVHQRYADKMPGSRYDERGYAGGYDTGGDRARLAADVRAGGSGAPDAAPVAAGAGALAVAGAAGVAGGLLLRRRRLRRLAAE</sequence>
<feature type="compositionally biased region" description="Basic residues" evidence="1">
    <location>
        <begin position="11"/>
        <end position="22"/>
    </location>
</feature>
<feature type="transmembrane region" description="Helical" evidence="2">
    <location>
        <begin position="300"/>
        <end position="321"/>
    </location>
</feature>
<keyword evidence="2" id="KW-1133">Transmembrane helix</keyword>
<evidence type="ECO:0000313" key="3">
    <source>
        <dbReference type="EMBL" id="GAA4980207.1"/>
    </source>
</evidence>
<dbReference type="Proteomes" id="UP001500610">
    <property type="component" value="Unassembled WGS sequence"/>
</dbReference>
<protein>
    <recommendedName>
        <fullName evidence="5">Integral membrane protein</fullName>
    </recommendedName>
</protein>
<keyword evidence="2" id="KW-0812">Transmembrane</keyword>
<keyword evidence="4" id="KW-1185">Reference proteome</keyword>
<name>A0ABP9HWT7_9ACTN</name>
<evidence type="ECO:0000313" key="4">
    <source>
        <dbReference type="Proteomes" id="UP001500610"/>
    </source>
</evidence>
<evidence type="ECO:0008006" key="5">
    <source>
        <dbReference type="Google" id="ProtNLM"/>
    </source>
</evidence>
<gene>
    <name evidence="3" type="ORF">GCM10023257_18040</name>
</gene>
<dbReference type="EMBL" id="BAABIV010000006">
    <property type="protein sequence ID" value="GAA4980207.1"/>
    <property type="molecule type" value="Genomic_DNA"/>
</dbReference>
<keyword evidence="2" id="KW-0472">Membrane</keyword>
<accession>A0ABP9HWT7</accession>